<keyword evidence="12" id="KW-1185">Reference proteome</keyword>
<dbReference type="InterPro" id="IPR051395">
    <property type="entry name" value="Cytochrome_c_Peroxidase/MauG"/>
</dbReference>
<keyword evidence="3 8" id="KW-0479">Metal-binding</keyword>
<dbReference type="EMBL" id="JAVRHX010000001">
    <property type="protein sequence ID" value="MDT0593326.1"/>
    <property type="molecule type" value="Genomic_DNA"/>
</dbReference>
<accession>A0ABU2ZL32</accession>
<evidence type="ECO:0000256" key="5">
    <source>
        <dbReference type="ARBA" id="ARBA00022764"/>
    </source>
</evidence>
<reference evidence="11 12" key="1">
    <citation type="submission" date="2023-09" db="EMBL/GenBank/DDBJ databases">
        <authorList>
            <person name="Rey-Velasco X."/>
        </authorList>
    </citation>
    <scope>NUCLEOTIDE SEQUENCE [LARGE SCALE GENOMIC DNA]</scope>
    <source>
        <strain evidence="11 12">P117</strain>
    </source>
</reference>
<dbReference type="InterPro" id="IPR004852">
    <property type="entry name" value="Di-haem_cyt_c_peroxidsae"/>
</dbReference>
<evidence type="ECO:0000259" key="10">
    <source>
        <dbReference type="PROSITE" id="PS51007"/>
    </source>
</evidence>
<dbReference type="PANTHER" id="PTHR30600:SF10">
    <property type="entry name" value="BLL6722 PROTEIN"/>
    <property type="match status" value="1"/>
</dbReference>
<dbReference type="InterPro" id="IPR026259">
    <property type="entry name" value="MauG/Cytc_peroxidase"/>
</dbReference>
<dbReference type="InterPro" id="IPR036909">
    <property type="entry name" value="Cyt_c-like_dom_sf"/>
</dbReference>
<evidence type="ECO:0000313" key="11">
    <source>
        <dbReference type="EMBL" id="MDT0593326.1"/>
    </source>
</evidence>
<evidence type="ECO:0000256" key="7">
    <source>
        <dbReference type="ARBA" id="ARBA00023004"/>
    </source>
</evidence>
<evidence type="ECO:0000256" key="9">
    <source>
        <dbReference type="SAM" id="SignalP"/>
    </source>
</evidence>
<dbReference type="PROSITE" id="PS51007">
    <property type="entry name" value="CYTC"/>
    <property type="match status" value="2"/>
</dbReference>
<comment type="subcellular location">
    <subcellularLocation>
        <location evidence="1">Periplasm</location>
    </subcellularLocation>
</comment>
<evidence type="ECO:0000313" key="12">
    <source>
        <dbReference type="Proteomes" id="UP001253545"/>
    </source>
</evidence>
<keyword evidence="4 9" id="KW-0732">Signal</keyword>
<comment type="caution">
    <text evidence="11">The sequence shown here is derived from an EMBL/GenBank/DDBJ whole genome shotgun (WGS) entry which is preliminary data.</text>
</comment>
<evidence type="ECO:0000256" key="8">
    <source>
        <dbReference type="PROSITE-ProRule" id="PRU00433"/>
    </source>
</evidence>
<feature type="domain" description="Cytochrome c" evidence="10">
    <location>
        <begin position="57"/>
        <end position="158"/>
    </location>
</feature>
<evidence type="ECO:0000256" key="1">
    <source>
        <dbReference type="ARBA" id="ARBA00004418"/>
    </source>
</evidence>
<dbReference type="Pfam" id="PF00034">
    <property type="entry name" value="Cytochrom_C"/>
    <property type="match status" value="1"/>
</dbReference>
<dbReference type="Gene3D" id="1.10.760.10">
    <property type="entry name" value="Cytochrome c-like domain"/>
    <property type="match status" value="2"/>
</dbReference>
<name>A0ABU2ZL32_9ALTE</name>
<dbReference type="InterPro" id="IPR009056">
    <property type="entry name" value="Cyt_c-like_dom"/>
</dbReference>
<dbReference type="RefSeq" id="WP_311366848.1">
    <property type="nucleotide sequence ID" value="NZ_JAVRHX010000001.1"/>
</dbReference>
<evidence type="ECO:0000256" key="4">
    <source>
        <dbReference type="ARBA" id="ARBA00022729"/>
    </source>
</evidence>
<feature type="chain" id="PRO_5045174787" evidence="9">
    <location>
        <begin position="23"/>
        <end position="350"/>
    </location>
</feature>
<feature type="domain" description="Cytochrome c" evidence="10">
    <location>
        <begin position="209"/>
        <end position="335"/>
    </location>
</feature>
<evidence type="ECO:0000256" key="3">
    <source>
        <dbReference type="ARBA" id="ARBA00022723"/>
    </source>
</evidence>
<keyword evidence="7 8" id="KW-0408">Iron</keyword>
<keyword evidence="11" id="KW-0575">Peroxidase</keyword>
<organism evidence="11 12">
    <name type="scientific">Glaciecola petra</name>
    <dbReference type="NCBI Taxonomy" id="3075602"/>
    <lineage>
        <taxon>Bacteria</taxon>
        <taxon>Pseudomonadati</taxon>
        <taxon>Pseudomonadota</taxon>
        <taxon>Gammaproteobacteria</taxon>
        <taxon>Alteromonadales</taxon>
        <taxon>Alteromonadaceae</taxon>
        <taxon>Glaciecola</taxon>
    </lineage>
</organism>
<dbReference type="GO" id="GO:0004130">
    <property type="term" value="F:cytochrome-c peroxidase activity"/>
    <property type="evidence" value="ECO:0007669"/>
    <property type="project" value="UniProtKB-EC"/>
</dbReference>
<dbReference type="EC" id="1.11.1.5" evidence="11"/>
<sequence length="350" mass="38592">MKLKHAFLLFILVFLPIETISAQTENEFILEAGHESLQVWLLPKTPESPADNQPNAERIELGKKLFFDPRLSGAKNMSCATCHNPVFGWSDGLPTALGNKSMVLGRASPTVVNTGYNSIQMWDGRKATLEDQALGPMKAHEEMNMDLDALIKFMSANEEYSAHFKRAYPDTGVSEASIAKAIAAFERTIISRTSPFDKWVAGDESALSPQQINGFKVFLDPEKGNCSVCHQAPNFTDNGFHNLGLASYGKENPDMGRYTQRPLRLMKGAFKTPTMRDIALTAPYFHDGSAANLREVVEHYQSGGVIKTNIAPNFTAAKLSDQEVDDLIAFMQALSSPQAPFTLPILPLEH</sequence>
<evidence type="ECO:0000256" key="2">
    <source>
        <dbReference type="ARBA" id="ARBA00022617"/>
    </source>
</evidence>
<dbReference type="PANTHER" id="PTHR30600">
    <property type="entry name" value="CYTOCHROME C PEROXIDASE-RELATED"/>
    <property type="match status" value="1"/>
</dbReference>
<gene>
    <name evidence="11" type="ORF">RM552_00540</name>
</gene>
<keyword evidence="2 8" id="KW-0349">Heme</keyword>
<protein>
    <submittedName>
        <fullName evidence="11">Cytochrome c peroxidase</fullName>
        <ecNumber evidence="11">1.11.1.5</ecNumber>
    </submittedName>
</protein>
<dbReference type="Pfam" id="PF03150">
    <property type="entry name" value="CCP_MauG"/>
    <property type="match status" value="1"/>
</dbReference>
<keyword evidence="5" id="KW-0574">Periplasm</keyword>
<evidence type="ECO:0000256" key="6">
    <source>
        <dbReference type="ARBA" id="ARBA00023002"/>
    </source>
</evidence>
<proteinExistence type="predicted"/>
<feature type="signal peptide" evidence="9">
    <location>
        <begin position="1"/>
        <end position="22"/>
    </location>
</feature>
<dbReference type="Proteomes" id="UP001253545">
    <property type="component" value="Unassembled WGS sequence"/>
</dbReference>
<dbReference type="PIRSF" id="PIRSF000294">
    <property type="entry name" value="Cytochrome-c_peroxidase"/>
    <property type="match status" value="1"/>
</dbReference>
<dbReference type="SUPFAM" id="SSF46626">
    <property type="entry name" value="Cytochrome c"/>
    <property type="match status" value="2"/>
</dbReference>
<keyword evidence="6 11" id="KW-0560">Oxidoreductase</keyword>